<dbReference type="CDD" id="cd04301">
    <property type="entry name" value="NAT_SF"/>
    <property type="match status" value="1"/>
</dbReference>
<organism evidence="2 3">
    <name type="scientific">Pararoseomonas baculiformis</name>
    <dbReference type="NCBI Taxonomy" id="2820812"/>
    <lineage>
        <taxon>Bacteria</taxon>
        <taxon>Pseudomonadati</taxon>
        <taxon>Pseudomonadota</taxon>
        <taxon>Alphaproteobacteria</taxon>
        <taxon>Acetobacterales</taxon>
        <taxon>Acetobacteraceae</taxon>
        <taxon>Pararoseomonas</taxon>
    </lineage>
</organism>
<evidence type="ECO:0000313" key="3">
    <source>
        <dbReference type="Proteomes" id="UP000681594"/>
    </source>
</evidence>
<dbReference type="Gene3D" id="3.40.630.30">
    <property type="match status" value="1"/>
</dbReference>
<dbReference type="Proteomes" id="UP000681594">
    <property type="component" value="Unassembled WGS sequence"/>
</dbReference>
<protein>
    <submittedName>
        <fullName evidence="2">GNAT family N-acetyltransferase</fullName>
    </submittedName>
</protein>
<dbReference type="Pfam" id="PF00583">
    <property type="entry name" value="Acetyltransf_1"/>
    <property type="match status" value="1"/>
</dbReference>
<keyword evidence="3" id="KW-1185">Reference proteome</keyword>
<evidence type="ECO:0000313" key="2">
    <source>
        <dbReference type="EMBL" id="MBP0446616.1"/>
    </source>
</evidence>
<dbReference type="InterPro" id="IPR000182">
    <property type="entry name" value="GNAT_dom"/>
</dbReference>
<dbReference type="SUPFAM" id="SSF55729">
    <property type="entry name" value="Acyl-CoA N-acyltransferases (Nat)"/>
    <property type="match status" value="1"/>
</dbReference>
<sequence>MMTRITLEDQPAPAARDAVWNGLRAFNEAHSGPGSFDSTPLSVVLRDDSGAPLGGLVGRSYSGWLYVELFHIPAEHRRAGLGREMLTMAEEEAARRGCIGVRLETYSFQAPGFYALMGYSVVGRLQDCPPGHTRYSLAKRLDGAPLEAP</sequence>
<dbReference type="EMBL" id="JAGIZB010000019">
    <property type="protein sequence ID" value="MBP0446616.1"/>
    <property type="molecule type" value="Genomic_DNA"/>
</dbReference>
<evidence type="ECO:0000259" key="1">
    <source>
        <dbReference type="PROSITE" id="PS51186"/>
    </source>
</evidence>
<comment type="caution">
    <text evidence="2">The sequence shown here is derived from an EMBL/GenBank/DDBJ whole genome shotgun (WGS) entry which is preliminary data.</text>
</comment>
<accession>A0ABS4AHW6</accession>
<dbReference type="PROSITE" id="PS51186">
    <property type="entry name" value="GNAT"/>
    <property type="match status" value="1"/>
</dbReference>
<proteinExistence type="predicted"/>
<name>A0ABS4AHW6_9PROT</name>
<reference evidence="2 3" key="1">
    <citation type="submission" date="2021-03" db="EMBL/GenBank/DDBJ databases">
        <authorList>
            <person name="So Y."/>
        </authorList>
    </citation>
    <scope>NUCLEOTIDE SEQUENCE [LARGE SCALE GENOMIC DNA]</scope>
    <source>
        <strain evidence="2 3">SSH11</strain>
    </source>
</reference>
<gene>
    <name evidence="2" type="ORF">J8J14_17720</name>
</gene>
<dbReference type="InterPro" id="IPR016181">
    <property type="entry name" value="Acyl_CoA_acyltransferase"/>
</dbReference>
<feature type="domain" description="N-acetyltransferase" evidence="1">
    <location>
        <begin position="1"/>
        <end position="142"/>
    </location>
</feature>